<comment type="caution">
    <text evidence="3">The sequence shown here is derived from an EMBL/GenBank/DDBJ whole genome shotgun (WGS) entry which is preliminary data.</text>
</comment>
<feature type="transmembrane region" description="Helical" evidence="1">
    <location>
        <begin position="28"/>
        <end position="49"/>
    </location>
</feature>
<organism evidence="3 4">
    <name type="scientific">Caballeronia grimmiae</name>
    <dbReference type="NCBI Taxonomy" id="1071679"/>
    <lineage>
        <taxon>Bacteria</taxon>
        <taxon>Pseudomonadati</taxon>
        <taxon>Pseudomonadota</taxon>
        <taxon>Betaproteobacteria</taxon>
        <taxon>Burkholderiales</taxon>
        <taxon>Burkholderiaceae</taxon>
        <taxon>Caballeronia</taxon>
    </lineage>
</organism>
<dbReference type="AlphaFoldDB" id="A0A069NCF6"/>
<evidence type="ECO:0000313" key="3">
    <source>
        <dbReference type="EMBL" id="KDR25349.1"/>
    </source>
</evidence>
<reference evidence="2" key="1">
    <citation type="journal article" date="2014" name="Int. J. Syst. Evol. Microbiol.">
        <title>Complete genome of a new Firmicutes species belonging to the dominant human colonic microbiota ('Ruminococcus bicirculans') reveals two chromosomes and a selective capacity to utilize plant glucans.</title>
        <authorList>
            <consortium name="NISC Comparative Sequencing Program"/>
            <person name="Wegmann U."/>
            <person name="Louis P."/>
            <person name="Goesmann A."/>
            <person name="Henrissat B."/>
            <person name="Duncan S.H."/>
            <person name="Flint H.J."/>
        </authorList>
    </citation>
    <scope>NUCLEOTIDE SEQUENCE</scope>
    <source>
        <strain evidence="2">CGMCC 1.11013</strain>
    </source>
</reference>
<sequence>MAGSIIDLQTGNRLQHGRPSSGVSAAEALQGISWVPVALSAALIVSGLAGRKTGAVAIALAACAAIAVASGGRVVPLHRGITNNKEKSGTTGAEPEVERSITIGSFEHRLVAGWSARCAARPNAAA</sequence>
<keyword evidence="5" id="KW-1185">Reference proteome</keyword>
<accession>A0A069NCF6</accession>
<reference evidence="2" key="4">
    <citation type="submission" date="2024-05" db="EMBL/GenBank/DDBJ databases">
        <authorList>
            <person name="Sun Q."/>
            <person name="Zhou Y."/>
        </authorList>
    </citation>
    <scope>NUCLEOTIDE SEQUENCE</scope>
    <source>
        <strain evidence="2">CGMCC 1.11013</strain>
    </source>
</reference>
<evidence type="ECO:0000313" key="5">
    <source>
        <dbReference type="Proteomes" id="UP000597138"/>
    </source>
</evidence>
<keyword evidence="1" id="KW-0812">Transmembrane</keyword>
<dbReference type="Proteomes" id="UP000027439">
    <property type="component" value="Unassembled WGS sequence"/>
</dbReference>
<gene>
    <name evidence="3" type="ORF">BG57_30675</name>
    <name evidence="2" type="ORF">GCM10010985_31300</name>
</gene>
<name>A0A069NCF6_9BURK</name>
<keyword evidence="1" id="KW-0472">Membrane</keyword>
<evidence type="ECO:0000313" key="4">
    <source>
        <dbReference type="Proteomes" id="UP000027439"/>
    </source>
</evidence>
<keyword evidence="1" id="KW-1133">Transmembrane helix</keyword>
<feature type="transmembrane region" description="Helical" evidence="1">
    <location>
        <begin position="55"/>
        <end position="75"/>
    </location>
</feature>
<evidence type="ECO:0000313" key="2">
    <source>
        <dbReference type="EMBL" id="GGD74560.1"/>
    </source>
</evidence>
<reference evidence="3 4" key="2">
    <citation type="submission" date="2014-03" db="EMBL/GenBank/DDBJ databases">
        <title>Draft Genome Sequences of Four Burkholderia Strains.</title>
        <authorList>
            <person name="Liu X.Y."/>
            <person name="Li C.X."/>
            <person name="Xu J.H."/>
        </authorList>
    </citation>
    <scope>NUCLEOTIDE SEQUENCE [LARGE SCALE GENOMIC DNA]</scope>
    <source>
        <strain evidence="3 4">R27</strain>
    </source>
</reference>
<dbReference type="Proteomes" id="UP000597138">
    <property type="component" value="Unassembled WGS sequence"/>
</dbReference>
<dbReference type="RefSeq" id="WP_035970822.1">
    <property type="nucleotide sequence ID" value="NZ_BMEG01000004.1"/>
</dbReference>
<dbReference type="EMBL" id="BMEG01000004">
    <property type="protein sequence ID" value="GGD74560.1"/>
    <property type="molecule type" value="Genomic_DNA"/>
</dbReference>
<protein>
    <submittedName>
        <fullName evidence="3">Uncharacterized protein</fullName>
    </submittedName>
</protein>
<reference evidence="5" key="3">
    <citation type="journal article" date="2019" name="Int. J. Syst. Evol. Microbiol.">
        <title>The Global Catalogue of Microorganisms (GCM) 10K type strain sequencing project: providing services to taxonomists for standard genome sequencing and annotation.</title>
        <authorList>
            <consortium name="The Broad Institute Genomics Platform"/>
            <consortium name="The Broad Institute Genome Sequencing Center for Infectious Disease"/>
            <person name="Wu L."/>
            <person name="Ma J."/>
        </authorList>
    </citation>
    <scope>NUCLEOTIDE SEQUENCE [LARGE SCALE GENOMIC DNA]</scope>
    <source>
        <strain evidence="5">CGMCC 1.11013</strain>
    </source>
</reference>
<proteinExistence type="predicted"/>
<evidence type="ECO:0000256" key="1">
    <source>
        <dbReference type="SAM" id="Phobius"/>
    </source>
</evidence>
<dbReference type="EMBL" id="JFHE01000077">
    <property type="protein sequence ID" value="KDR25349.1"/>
    <property type="molecule type" value="Genomic_DNA"/>
</dbReference>